<organism evidence="2 3">
    <name type="scientific">Allacma fusca</name>
    <dbReference type="NCBI Taxonomy" id="39272"/>
    <lineage>
        <taxon>Eukaryota</taxon>
        <taxon>Metazoa</taxon>
        <taxon>Ecdysozoa</taxon>
        <taxon>Arthropoda</taxon>
        <taxon>Hexapoda</taxon>
        <taxon>Collembola</taxon>
        <taxon>Symphypleona</taxon>
        <taxon>Sminthuridae</taxon>
        <taxon>Allacma</taxon>
    </lineage>
</organism>
<feature type="compositionally biased region" description="Polar residues" evidence="1">
    <location>
        <begin position="866"/>
        <end position="877"/>
    </location>
</feature>
<protein>
    <recommendedName>
        <fullName evidence="4">WASP family protein member</fullName>
    </recommendedName>
</protein>
<feature type="compositionally biased region" description="Polar residues" evidence="1">
    <location>
        <begin position="585"/>
        <end position="595"/>
    </location>
</feature>
<evidence type="ECO:0000256" key="1">
    <source>
        <dbReference type="SAM" id="MobiDB-lite"/>
    </source>
</evidence>
<name>A0A8J2PXM3_9HEXA</name>
<feature type="compositionally biased region" description="Basic and acidic residues" evidence="1">
    <location>
        <begin position="516"/>
        <end position="531"/>
    </location>
</feature>
<reference evidence="2" key="1">
    <citation type="submission" date="2021-06" db="EMBL/GenBank/DDBJ databases">
        <authorList>
            <person name="Hodson N. C."/>
            <person name="Mongue J. A."/>
            <person name="Jaron S. K."/>
        </authorList>
    </citation>
    <scope>NUCLEOTIDE SEQUENCE</scope>
</reference>
<dbReference type="EMBL" id="CAJVCH010562981">
    <property type="protein sequence ID" value="CAG7831987.1"/>
    <property type="molecule type" value="Genomic_DNA"/>
</dbReference>
<dbReference type="AlphaFoldDB" id="A0A8J2PXM3"/>
<dbReference type="OrthoDB" id="1060785at2759"/>
<keyword evidence="3" id="KW-1185">Reference proteome</keyword>
<feature type="compositionally biased region" description="Basic and acidic residues" evidence="1">
    <location>
        <begin position="597"/>
        <end position="607"/>
    </location>
</feature>
<feature type="region of interest" description="Disordered" evidence="1">
    <location>
        <begin position="485"/>
        <end position="531"/>
    </location>
</feature>
<gene>
    <name evidence="2" type="ORF">AFUS01_LOCUS41703</name>
</gene>
<dbReference type="Proteomes" id="UP000708208">
    <property type="component" value="Unassembled WGS sequence"/>
</dbReference>
<sequence length="942" mass="104344">MCAIKENGMRAPAVLKHEGEPWNALETLEKQLLASETMENEKLSTKFYWITKDTRPESGAGREKTIYKRADMHCGPSHTTPLLPPKFSSESRSKKLYPELGAGMPLVHRVVVPVKLSATKLQLNKNDSEFVAVNNGTLVNVLRQLASLVTHANGIFSEVAVLTEKVGKRVRSVKLRLDELEAKAELFDPKLVPVPEGNLDEINVSHTIRGVVLDADLFSRTSRPTFLIRLYDKAGNHEPKFPPRSPIVLTASNAERHGSAVEGRRPASFAALREWKLDDYVDEKIATLDAKKLSSVDAVQRTVSSTFPSQMVQVDVTGRGFDRMKANRRSLVIHTKKVRVKKRRNTICGSMPNKECGIQTSFSSVASPTDNKKYGIDSGHWSSCTSSAQGGVGAPSSSSAPSPWDPNSLSTSSDFLFDDEDRSLTPQLENFTDGLVSDSDSVDTEGYFTSFRNECGFPKSKKSGKEKDETAVAATTENEYELFGKGSTSTTASSCGTVVMRNKPEPPARTSSVENMLDKKAQSEDTGWEERVKRKSLIERVPSLVVITPSPSCSSGSPPPLKDPGLVLDHDESDSGRQTPRGDFSNDSETCTLSDTDSDRPEVKLSDIPRPSSTNSTASSSNSTRTLTNCPTTLPQPDVIPDVQVIRTIPVSKLDIGKEYYSLDTVLLGSSEEDHHDVQSNEAKTNLSPAVSSKVRGARVVLDANGEIIFSSETLRRKRRHKVSFDPGDAVKQQEYGSGSNYARIRESVYERIRKDTNEKLYECIEEIRRHNLQASDASFQQKSRMCTSPSSDSPDLKNNLSPNNRSTGIRDRAKINVLLETDLDSAIPPVMPELKTLPKIKDRLKRNESYRIATDEIPPRPPLHSLNSKRMSLPQNNKKRDIPEEDPVFIQQILNMSNNAHCNSPRSPTESLNRITLSKFALSPDDRPSFLRRDLARMYLI</sequence>
<feature type="region of interest" description="Disordered" evidence="1">
    <location>
        <begin position="856"/>
        <end position="882"/>
    </location>
</feature>
<feature type="region of interest" description="Disordered" evidence="1">
    <location>
        <begin position="548"/>
        <end position="637"/>
    </location>
</feature>
<evidence type="ECO:0000313" key="2">
    <source>
        <dbReference type="EMBL" id="CAG7831987.1"/>
    </source>
</evidence>
<evidence type="ECO:0008006" key="4">
    <source>
        <dbReference type="Google" id="ProtNLM"/>
    </source>
</evidence>
<feature type="region of interest" description="Disordered" evidence="1">
    <location>
        <begin position="385"/>
        <end position="417"/>
    </location>
</feature>
<evidence type="ECO:0000313" key="3">
    <source>
        <dbReference type="Proteomes" id="UP000708208"/>
    </source>
</evidence>
<proteinExistence type="predicted"/>
<accession>A0A8J2PXM3</accession>
<feature type="compositionally biased region" description="Low complexity" evidence="1">
    <location>
        <begin position="612"/>
        <end position="629"/>
    </location>
</feature>
<feature type="compositionally biased region" description="Low complexity" evidence="1">
    <location>
        <begin position="485"/>
        <end position="497"/>
    </location>
</feature>
<feature type="compositionally biased region" description="Low complexity" evidence="1">
    <location>
        <begin position="386"/>
        <end position="415"/>
    </location>
</feature>
<feature type="region of interest" description="Disordered" evidence="1">
    <location>
        <begin position="776"/>
        <end position="808"/>
    </location>
</feature>
<comment type="caution">
    <text evidence="2">The sequence shown here is derived from an EMBL/GenBank/DDBJ whole genome shotgun (WGS) entry which is preliminary data.</text>
</comment>